<dbReference type="InterPro" id="IPR036388">
    <property type="entry name" value="WH-like_DNA-bd_sf"/>
</dbReference>
<keyword evidence="1" id="KW-0805">Transcription regulation</keyword>
<dbReference type="PANTHER" id="PTHR30514:SF1">
    <property type="entry name" value="HTH-TYPE TRANSCRIPTIONAL REGULATOR HEXR-RELATED"/>
    <property type="match status" value="1"/>
</dbReference>
<dbReference type="CDD" id="cd05013">
    <property type="entry name" value="SIS_RpiR"/>
    <property type="match status" value="1"/>
</dbReference>
<evidence type="ECO:0000313" key="7">
    <source>
        <dbReference type="Proteomes" id="UP001651690"/>
    </source>
</evidence>
<dbReference type="Proteomes" id="UP001651690">
    <property type="component" value="Unassembled WGS sequence"/>
</dbReference>
<gene>
    <name evidence="6" type="ORF">NM203_30705</name>
</gene>
<keyword evidence="3" id="KW-0804">Transcription</keyword>
<dbReference type="Gene3D" id="3.40.50.10490">
    <property type="entry name" value="Glucose-6-phosphate isomerase like protein, domain 1"/>
    <property type="match status" value="1"/>
</dbReference>
<comment type="caution">
    <text evidence="6">The sequence shown here is derived from an EMBL/GenBank/DDBJ whole genome shotgun (WGS) entry which is preliminary data.</text>
</comment>
<evidence type="ECO:0000259" key="5">
    <source>
        <dbReference type="PROSITE" id="PS51464"/>
    </source>
</evidence>
<dbReference type="InterPro" id="IPR001347">
    <property type="entry name" value="SIS_dom"/>
</dbReference>
<feature type="domain" description="SIS" evidence="5">
    <location>
        <begin position="129"/>
        <end position="269"/>
    </location>
</feature>
<name>A0ABT1MBM5_9MYCO</name>
<dbReference type="PROSITE" id="PS51071">
    <property type="entry name" value="HTH_RPIR"/>
    <property type="match status" value="1"/>
</dbReference>
<dbReference type="SUPFAM" id="SSF46689">
    <property type="entry name" value="Homeodomain-like"/>
    <property type="match status" value="1"/>
</dbReference>
<proteinExistence type="predicted"/>
<dbReference type="Pfam" id="PF01380">
    <property type="entry name" value="SIS"/>
    <property type="match status" value="1"/>
</dbReference>
<dbReference type="Gene3D" id="1.10.10.10">
    <property type="entry name" value="Winged helix-like DNA-binding domain superfamily/Winged helix DNA-binding domain"/>
    <property type="match status" value="1"/>
</dbReference>
<dbReference type="InterPro" id="IPR009057">
    <property type="entry name" value="Homeodomain-like_sf"/>
</dbReference>
<dbReference type="EMBL" id="JANDBD010000017">
    <property type="protein sequence ID" value="MCP9276565.1"/>
    <property type="molecule type" value="Genomic_DNA"/>
</dbReference>
<accession>A0ABT1MBM5</accession>
<dbReference type="InterPro" id="IPR046348">
    <property type="entry name" value="SIS_dom_sf"/>
</dbReference>
<dbReference type="InterPro" id="IPR047640">
    <property type="entry name" value="RpiR-like"/>
</dbReference>
<dbReference type="PROSITE" id="PS51464">
    <property type="entry name" value="SIS"/>
    <property type="match status" value="1"/>
</dbReference>
<evidence type="ECO:0000259" key="4">
    <source>
        <dbReference type="PROSITE" id="PS51071"/>
    </source>
</evidence>
<keyword evidence="7" id="KW-1185">Reference proteome</keyword>
<evidence type="ECO:0000256" key="3">
    <source>
        <dbReference type="ARBA" id="ARBA00023163"/>
    </source>
</evidence>
<dbReference type="PANTHER" id="PTHR30514">
    <property type="entry name" value="GLUCOKINASE"/>
    <property type="match status" value="1"/>
</dbReference>
<dbReference type="InterPro" id="IPR035472">
    <property type="entry name" value="RpiR-like_SIS"/>
</dbReference>
<dbReference type="InterPro" id="IPR000281">
    <property type="entry name" value="HTH_RpiR"/>
</dbReference>
<dbReference type="Pfam" id="PF01418">
    <property type="entry name" value="HTH_6"/>
    <property type="match status" value="1"/>
</dbReference>
<dbReference type="RefSeq" id="WP_255064630.1">
    <property type="nucleotide sequence ID" value="NZ_JANDBD010000017.1"/>
</dbReference>
<sequence length="287" mass="29965">MRDFSGPPGSVTASVRARLSSLAPGETRIADTMLTMGRDLIYRSVSDVAEDAGTSISSVVRCCQRLGFKGFQDFKIALARDGDTAVHAVKNDITDSDDPAAIREKVVAAAVDAVATGAGFVDDAQFTRATQLLRAARRVLFLGVGTSAPLAQDAAYRMGTIGVPAEAPTDVHVQHVRAGLLGAGEVAVAISHTGSTRETVSSSRAATGAGAQLVALTSFARSPLVDLADVVLVAGSSETAYRVEARASRIAHLIVLDALFVALAFADETRANRSLEITESVLAEHRF</sequence>
<organism evidence="6 7">
    <name type="scientific">Mycolicibacterium arenosum</name>
    <dbReference type="NCBI Taxonomy" id="2952157"/>
    <lineage>
        <taxon>Bacteria</taxon>
        <taxon>Bacillati</taxon>
        <taxon>Actinomycetota</taxon>
        <taxon>Actinomycetes</taxon>
        <taxon>Mycobacteriales</taxon>
        <taxon>Mycobacteriaceae</taxon>
        <taxon>Mycolicibacterium</taxon>
    </lineage>
</organism>
<evidence type="ECO:0000256" key="1">
    <source>
        <dbReference type="ARBA" id="ARBA00023015"/>
    </source>
</evidence>
<feature type="domain" description="HTH rpiR-type" evidence="4">
    <location>
        <begin position="9"/>
        <end position="85"/>
    </location>
</feature>
<protein>
    <submittedName>
        <fullName evidence="6">MurR/RpiR family transcriptional regulator</fullName>
    </submittedName>
</protein>
<evidence type="ECO:0000256" key="2">
    <source>
        <dbReference type="ARBA" id="ARBA00023125"/>
    </source>
</evidence>
<dbReference type="SUPFAM" id="SSF53697">
    <property type="entry name" value="SIS domain"/>
    <property type="match status" value="1"/>
</dbReference>
<keyword evidence="2" id="KW-0238">DNA-binding</keyword>
<reference evidence="6 7" key="1">
    <citation type="submission" date="2022-06" db="EMBL/GenBank/DDBJ databases">
        <title>Mycolicibacterium sp. CAU 1645 isolated from seawater.</title>
        <authorList>
            <person name="Kim W."/>
        </authorList>
    </citation>
    <scope>NUCLEOTIDE SEQUENCE [LARGE SCALE GENOMIC DNA]</scope>
    <source>
        <strain evidence="6 7">CAU 1645</strain>
    </source>
</reference>
<evidence type="ECO:0000313" key="6">
    <source>
        <dbReference type="EMBL" id="MCP9276565.1"/>
    </source>
</evidence>